<evidence type="ECO:0000313" key="1">
    <source>
        <dbReference type="EMBL" id="KXZ75689.1"/>
    </source>
</evidence>
<reference evidence="1 2" key="2">
    <citation type="journal article" date="2010" name="Nucleic Acids Res.">
        <title>BeetleBase in 2010: revisions to provide comprehensive genomic information for Tribolium castaneum.</title>
        <authorList>
            <person name="Kim H.S."/>
            <person name="Murphy T."/>
            <person name="Xia J."/>
            <person name="Caragea D."/>
            <person name="Park Y."/>
            <person name="Beeman R.W."/>
            <person name="Lorenzen M.D."/>
            <person name="Butcher S."/>
            <person name="Manak J.R."/>
            <person name="Brown S.J."/>
        </authorList>
    </citation>
    <scope>NUCLEOTIDE SEQUENCE [LARGE SCALE GENOMIC DNA]</scope>
    <source>
        <strain evidence="1 2">Georgia GA2</strain>
    </source>
</reference>
<dbReference type="AlphaFoldDB" id="A0A139W8T2"/>
<dbReference type="EMBL" id="KQ973032">
    <property type="protein sequence ID" value="KXZ75689.1"/>
    <property type="molecule type" value="Genomic_DNA"/>
</dbReference>
<dbReference type="Proteomes" id="UP000007266">
    <property type="component" value="Unassembled WGS sequence"/>
</dbReference>
<dbReference type="InParanoid" id="A0A139W8T2"/>
<keyword evidence="2" id="KW-1185">Reference proteome</keyword>
<proteinExistence type="predicted"/>
<feature type="non-terminal residue" evidence="1">
    <location>
        <position position="16"/>
    </location>
</feature>
<name>A0A139W8T2_TRICA</name>
<evidence type="ECO:0000313" key="2">
    <source>
        <dbReference type="Proteomes" id="UP000007266"/>
    </source>
</evidence>
<reference evidence="1 2" key="1">
    <citation type="journal article" date="2008" name="Nature">
        <title>The genome of the model beetle and pest Tribolium castaneum.</title>
        <authorList>
            <consortium name="Tribolium Genome Sequencing Consortium"/>
            <person name="Richards S."/>
            <person name="Gibbs R.A."/>
            <person name="Weinstock G.M."/>
            <person name="Brown S.J."/>
            <person name="Denell R."/>
            <person name="Beeman R.W."/>
            <person name="Gibbs R."/>
            <person name="Beeman R.W."/>
            <person name="Brown S.J."/>
            <person name="Bucher G."/>
            <person name="Friedrich M."/>
            <person name="Grimmelikhuijzen C.J."/>
            <person name="Klingler M."/>
            <person name="Lorenzen M."/>
            <person name="Richards S."/>
            <person name="Roth S."/>
            <person name="Schroder R."/>
            <person name="Tautz D."/>
            <person name="Zdobnov E.M."/>
            <person name="Muzny D."/>
            <person name="Gibbs R.A."/>
            <person name="Weinstock G.M."/>
            <person name="Attaway T."/>
            <person name="Bell S."/>
            <person name="Buhay C.J."/>
            <person name="Chandrabose M.N."/>
            <person name="Chavez D."/>
            <person name="Clerk-Blankenburg K.P."/>
            <person name="Cree A."/>
            <person name="Dao M."/>
            <person name="Davis C."/>
            <person name="Chacko J."/>
            <person name="Dinh H."/>
            <person name="Dugan-Rocha S."/>
            <person name="Fowler G."/>
            <person name="Garner T.T."/>
            <person name="Garnes J."/>
            <person name="Gnirke A."/>
            <person name="Hawes A."/>
            <person name="Hernandez J."/>
            <person name="Hines S."/>
            <person name="Holder M."/>
            <person name="Hume J."/>
            <person name="Jhangiani S.N."/>
            <person name="Joshi V."/>
            <person name="Khan Z.M."/>
            <person name="Jackson L."/>
            <person name="Kovar C."/>
            <person name="Kowis A."/>
            <person name="Lee S."/>
            <person name="Lewis L.R."/>
            <person name="Margolis J."/>
            <person name="Morgan M."/>
            <person name="Nazareth L.V."/>
            <person name="Nguyen N."/>
            <person name="Okwuonu G."/>
            <person name="Parker D."/>
            <person name="Richards S."/>
            <person name="Ruiz S.J."/>
            <person name="Santibanez J."/>
            <person name="Savard J."/>
            <person name="Scherer S.E."/>
            <person name="Schneider B."/>
            <person name="Sodergren E."/>
            <person name="Tautz D."/>
            <person name="Vattahil S."/>
            <person name="Villasana D."/>
            <person name="White C.S."/>
            <person name="Wright R."/>
            <person name="Park Y."/>
            <person name="Beeman R.W."/>
            <person name="Lord J."/>
            <person name="Oppert B."/>
            <person name="Lorenzen M."/>
            <person name="Brown S."/>
            <person name="Wang L."/>
            <person name="Savard J."/>
            <person name="Tautz D."/>
            <person name="Richards S."/>
            <person name="Weinstock G."/>
            <person name="Gibbs R.A."/>
            <person name="Liu Y."/>
            <person name="Worley K."/>
            <person name="Weinstock G."/>
            <person name="Elsik C.G."/>
            <person name="Reese J.T."/>
            <person name="Elhaik E."/>
            <person name="Landan G."/>
            <person name="Graur D."/>
            <person name="Arensburger P."/>
            <person name="Atkinson P."/>
            <person name="Beeman R.W."/>
            <person name="Beidler J."/>
            <person name="Brown S.J."/>
            <person name="Demuth J.P."/>
            <person name="Drury D.W."/>
            <person name="Du Y.Z."/>
            <person name="Fujiwara H."/>
            <person name="Lorenzen M."/>
            <person name="Maselli V."/>
            <person name="Osanai M."/>
            <person name="Park Y."/>
            <person name="Robertson H.M."/>
            <person name="Tu Z."/>
            <person name="Wang J.J."/>
            <person name="Wang S."/>
            <person name="Richards S."/>
            <person name="Song H."/>
            <person name="Zhang L."/>
            <person name="Sodergren E."/>
            <person name="Werner D."/>
            <person name="Stanke M."/>
            <person name="Morgenstern B."/>
            <person name="Solovyev V."/>
            <person name="Kosarev P."/>
            <person name="Brown G."/>
            <person name="Chen H.C."/>
            <person name="Ermolaeva O."/>
            <person name="Hlavina W."/>
            <person name="Kapustin Y."/>
            <person name="Kiryutin B."/>
            <person name="Kitts P."/>
            <person name="Maglott D."/>
            <person name="Pruitt K."/>
            <person name="Sapojnikov V."/>
            <person name="Souvorov A."/>
            <person name="Mackey A.J."/>
            <person name="Waterhouse R.M."/>
            <person name="Wyder S."/>
            <person name="Zdobnov E.M."/>
            <person name="Zdobnov E.M."/>
            <person name="Wyder S."/>
            <person name="Kriventseva E.V."/>
            <person name="Kadowaki T."/>
            <person name="Bork P."/>
            <person name="Aranda M."/>
            <person name="Bao R."/>
            <person name="Beermann A."/>
            <person name="Berns N."/>
            <person name="Bolognesi R."/>
            <person name="Bonneton F."/>
            <person name="Bopp D."/>
            <person name="Brown S.J."/>
            <person name="Bucher G."/>
            <person name="Butts T."/>
            <person name="Chaumot A."/>
            <person name="Denell R.E."/>
            <person name="Ferrier D.E."/>
            <person name="Friedrich M."/>
            <person name="Gordon C.M."/>
            <person name="Jindra M."/>
            <person name="Klingler M."/>
            <person name="Lan Q."/>
            <person name="Lattorff H.M."/>
            <person name="Laudet V."/>
            <person name="von Levetsow C."/>
            <person name="Liu Z."/>
            <person name="Lutz R."/>
            <person name="Lynch J.A."/>
            <person name="da Fonseca R.N."/>
            <person name="Posnien N."/>
            <person name="Reuter R."/>
            <person name="Roth S."/>
            <person name="Savard J."/>
            <person name="Schinko J.B."/>
            <person name="Schmitt C."/>
            <person name="Schoppmeier M."/>
            <person name="Schroder R."/>
            <person name="Shippy T.D."/>
            <person name="Simonnet F."/>
            <person name="Marques-Souza H."/>
            <person name="Tautz D."/>
            <person name="Tomoyasu Y."/>
            <person name="Trauner J."/>
            <person name="Van der Zee M."/>
            <person name="Vervoort M."/>
            <person name="Wittkopp N."/>
            <person name="Wimmer E.A."/>
            <person name="Yang X."/>
            <person name="Jones A.K."/>
            <person name="Sattelle D.B."/>
            <person name="Ebert P.R."/>
            <person name="Nelson D."/>
            <person name="Scott J.G."/>
            <person name="Beeman R.W."/>
            <person name="Muthukrishnan S."/>
            <person name="Kramer K.J."/>
            <person name="Arakane Y."/>
            <person name="Beeman R.W."/>
            <person name="Zhu Q."/>
            <person name="Hogenkamp D."/>
            <person name="Dixit R."/>
            <person name="Oppert B."/>
            <person name="Jiang H."/>
            <person name="Zou Z."/>
            <person name="Marshall J."/>
            <person name="Elpidina E."/>
            <person name="Vinokurov K."/>
            <person name="Oppert C."/>
            <person name="Zou Z."/>
            <person name="Evans J."/>
            <person name="Lu Z."/>
            <person name="Zhao P."/>
            <person name="Sumathipala N."/>
            <person name="Altincicek B."/>
            <person name="Vilcinskas A."/>
            <person name="Williams M."/>
            <person name="Hultmark D."/>
            <person name="Hetru C."/>
            <person name="Jiang H."/>
            <person name="Grimmelikhuijzen C.J."/>
            <person name="Hauser F."/>
            <person name="Cazzamali G."/>
            <person name="Williamson M."/>
            <person name="Park Y."/>
            <person name="Li B."/>
            <person name="Tanaka Y."/>
            <person name="Predel R."/>
            <person name="Neupert S."/>
            <person name="Schachtner J."/>
            <person name="Verleyen P."/>
            <person name="Raible F."/>
            <person name="Bork P."/>
            <person name="Friedrich M."/>
            <person name="Walden K.K."/>
            <person name="Robertson H.M."/>
            <person name="Angeli S."/>
            <person name="Foret S."/>
            <person name="Bucher G."/>
            <person name="Schuetz S."/>
            <person name="Maleszka R."/>
            <person name="Wimmer E.A."/>
            <person name="Beeman R.W."/>
            <person name="Lorenzen M."/>
            <person name="Tomoyasu Y."/>
            <person name="Miller S.C."/>
            <person name="Grossmann D."/>
            <person name="Bucher G."/>
        </authorList>
    </citation>
    <scope>NUCLEOTIDE SEQUENCE [LARGE SCALE GENOMIC DNA]</scope>
    <source>
        <strain evidence="1 2">Georgia GA2</strain>
    </source>
</reference>
<accession>A0A139W8T2</accession>
<organism evidence="1 2">
    <name type="scientific">Tribolium castaneum</name>
    <name type="common">Red flour beetle</name>
    <dbReference type="NCBI Taxonomy" id="7070"/>
    <lineage>
        <taxon>Eukaryota</taxon>
        <taxon>Metazoa</taxon>
        <taxon>Ecdysozoa</taxon>
        <taxon>Arthropoda</taxon>
        <taxon>Hexapoda</taxon>
        <taxon>Insecta</taxon>
        <taxon>Pterygota</taxon>
        <taxon>Neoptera</taxon>
        <taxon>Endopterygota</taxon>
        <taxon>Coleoptera</taxon>
        <taxon>Polyphaga</taxon>
        <taxon>Cucujiformia</taxon>
        <taxon>Tenebrionidae</taxon>
        <taxon>Tenebrionidae incertae sedis</taxon>
        <taxon>Tribolium</taxon>
    </lineage>
</organism>
<sequence>MSDSDKNEDDTWEDFF</sequence>
<protein>
    <submittedName>
        <fullName evidence="1">Uncharacterized protein</fullName>
    </submittedName>
</protein>
<gene>
    <name evidence="1" type="primary">AUGUSTUS-3.0.2_35028</name>
    <name evidence="1" type="ORF">TcasGA2_TC035028</name>
</gene>